<evidence type="ECO:0000259" key="1">
    <source>
        <dbReference type="Pfam" id="PF07201"/>
    </source>
</evidence>
<dbReference type="RefSeq" id="WP_011397103.1">
    <property type="nucleotide sequence ID" value="NC_007645.1"/>
</dbReference>
<evidence type="ECO:0000313" key="3">
    <source>
        <dbReference type="EMBL" id="ABC30034.1"/>
    </source>
</evidence>
<protein>
    <submittedName>
        <fullName evidence="3">Type II secretion target YopN-like protein</fullName>
    </submittedName>
</protein>
<dbReference type="SUPFAM" id="SSF140591">
    <property type="entry name" value="Type III secretion system domain"/>
    <property type="match status" value="2"/>
</dbReference>
<dbReference type="OrthoDB" id="5810262at2"/>
<dbReference type="InterPro" id="IPR015144">
    <property type="entry name" value="T3SS_TyeA"/>
</dbReference>
<dbReference type="Pfam" id="PF07201">
    <property type="entry name" value="HrpJ"/>
    <property type="match status" value="1"/>
</dbReference>
<dbReference type="AlphaFoldDB" id="Q2SH40"/>
<dbReference type="InterPro" id="IPR013401">
    <property type="entry name" value="T3SS_LcrE"/>
</dbReference>
<dbReference type="GO" id="GO:0050709">
    <property type="term" value="P:negative regulation of protein secretion"/>
    <property type="evidence" value="ECO:0007669"/>
    <property type="project" value="InterPro"/>
</dbReference>
<dbReference type="Pfam" id="PF09059">
    <property type="entry name" value="TyeA"/>
    <property type="match status" value="1"/>
</dbReference>
<evidence type="ECO:0000259" key="2">
    <source>
        <dbReference type="Pfam" id="PF09059"/>
    </source>
</evidence>
<dbReference type="HOGENOM" id="CLU_061811_0_0_6"/>
<dbReference type="NCBIfam" id="TIGR02511">
    <property type="entry name" value="type_III_tyeA"/>
    <property type="match status" value="1"/>
</dbReference>
<dbReference type="GO" id="GO:0019867">
    <property type="term" value="C:outer membrane"/>
    <property type="evidence" value="ECO:0007669"/>
    <property type="project" value="InterPro"/>
</dbReference>
<accession>Q2SH40</accession>
<dbReference type="Proteomes" id="UP000000238">
    <property type="component" value="Chromosome"/>
</dbReference>
<organism evidence="3 4">
    <name type="scientific">Hahella chejuensis (strain KCTC 2396)</name>
    <dbReference type="NCBI Taxonomy" id="349521"/>
    <lineage>
        <taxon>Bacteria</taxon>
        <taxon>Pseudomonadati</taxon>
        <taxon>Pseudomonadota</taxon>
        <taxon>Gammaproteobacteria</taxon>
        <taxon>Oceanospirillales</taxon>
        <taxon>Hahellaceae</taxon>
        <taxon>Hahella</taxon>
    </lineage>
</organism>
<name>Q2SH40_HAHCH</name>
<dbReference type="InterPro" id="IPR010812">
    <property type="entry name" value="HrpJ-like"/>
</dbReference>
<gene>
    <name evidence="3" type="ordered locus">HCH_03277</name>
</gene>
<evidence type="ECO:0000313" key="4">
    <source>
        <dbReference type="Proteomes" id="UP000000238"/>
    </source>
</evidence>
<dbReference type="GO" id="GO:0009986">
    <property type="term" value="C:cell surface"/>
    <property type="evidence" value="ECO:0007669"/>
    <property type="project" value="InterPro"/>
</dbReference>
<feature type="domain" description="Type III secretion system effector delivery regulator TyeA" evidence="2">
    <location>
        <begin position="297"/>
        <end position="375"/>
    </location>
</feature>
<sequence length="377" mass="42249">MSNLTGGVSLQTDRSYRADAMSASVAAGNWRGEGVSLASHDKSLFASAAEEMSFLRSEKKSDDLSKRKIGERPLHKAQALERALAYVEKARELDKEKQLKPFLHQLLIQNDPAKAEIRQRAAQQFEDLSQQYLALVFVRDQLRGKRKAGDANVDALLASVEAALDDMLEEQGAAILAGVNVAEVATQFSDRQLGSVNGLRNLYRDAVLDYGSLTDTFRKILAQYGEERFSESVSYLISALGADLGSEGPSLPKERLRMIIEDLYALQALEGLDAECRDFLAQLERIYRSQAPLNKYALMEQLLALLEKKWIGVEQLGGVLKALHIPPAMTIYFWRGFKELMRAIPLKAYRDPFERDKLLTVIQERLDLSIEQEAEQP</sequence>
<feature type="domain" description="Hypersensitivity response secretion-like HrpJ" evidence="1">
    <location>
        <begin position="57"/>
        <end position="224"/>
    </location>
</feature>
<reference evidence="3 4" key="1">
    <citation type="journal article" date="2005" name="Nucleic Acids Res.">
        <title>Genomic blueprint of Hahella chejuensis, a marine microbe producing an algicidal agent.</title>
        <authorList>
            <person name="Jeong H."/>
            <person name="Yim J.H."/>
            <person name="Lee C."/>
            <person name="Choi S.-H."/>
            <person name="Park Y.K."/>
            <person name="Yoon S.H."/>
            <person name="Hur C.-G."/>
            <person name="Kang H.-Y."/>
            <person name="Kim D."/>
            <person name="Lee H.H."/>
            <person name="Park K.H."/>
            <person name="Park S.-H."/>
            <person name="Park H.-S."/>
            <person name="Lee H.K."/>
            <person name="Oh T.K."/>
            <person name="Kim J.F."/>
        </authorList>
    </citation>
    <scope>NUCLEOTIDE SEQUENCE [LARGE SCALE GENOMIC DNA]</scope>
    <source>
        <strain evidence="3 4">KCTC 2396</strain>
    </source>
</reference>
<dbReference type="InterPro" id="IPR038347">
    <property type="entry name" value="TyeA_sf"/>
</dbReference>
<dbReference type="KEGG" id="hch:HCH_03277"/>
<dbReference type="STRING" id="349521.HCH_03277"/>
<dbReference type="GO" id="GO:0030254">
    <property type="term" value="P:protein secretion by the type III secretion system"/>
    <property type="evidence" value="ECO:0007669"/>
    <property type="project" value="InterPro"/>
</dbReference>
<dbReference type="EMBL" id="CP000155">
    <property type="protein sequence ID" value="ABC30034.1"/>
    <property type="molecule type" value="Genomic_DNA"/>
</dbReference>
<dbReference type="Gene3D" id="1.20.1280.80">
    <property type="match status" value="1"/>
</dbReference>
<dbReference type="Gene3D" id="1.10.150.630">
    <property type="match status" value="1"/>
</dbReference>
<dbReference type="InterPro" id="IPR013351">
    <property type="entry name" value="T3SS_TyeA-rel"/>
</dbReference>
<proteinExistence type="predicted"/>
<keyword evidence="4" id="KW-1185">Reference proteome</keyword>
<dbReference type="NCBIfam" id="TIGR02568">
    <property type="entry name" value="LcrE"/>
    <property type="match status" value="1"/>
</dbReference>
<dbReference type="eggNOG" id="ENOG5032VH1">
    <property type="taxonomic scope" value="Bacteria"/>
</dbReference>